<evidence type="ECO:0000256" key="1">
    <source>
        <dbReference type="SAM" id="SignalP"/>
    </source>
</evidence>
<dbReference type="Proteomes" id="UP000030134">
    <property type="component" value="Unassembled WGS sequence"/>
</dbReference>
<evidence type="ECO:0000313" key="2">
    <source>
        <dbReference type="EMBL" id="KGN97050.1"/>
    </source>
</evidence>
<organism evidence="2 3">
    <name type="scientific">Porphyromonas gingivicanis</name>
    <dbReference type="NCBI Taxonomy" id="266762"/>
    <lineage>
        <taxon>Bacteria</taxon>
        <taxon>Pseudomonadati</taxon>
        <taxon>Bacteroidota</taxon>
        <taxon>Bacteroidia</taxon>
        <taxon>Bacteroidales</taxon>
        <taxon>Porphyromonadaceae</taxon>
        <taxon>Porphyromonas</taxon>
    </lineage>
</organism>
<dbReference type="STRING" id="266762.HQ36_08445"/>
<keyword evidence="3" id="KW-1185">Reference proteome</keyword>
<dbReference type="EMBL" id="JQZW01000019">
    <property type="protein sequence ID" value="KGN97050.1"/>
    <property type="molecule type" value="Genomic_DNA"/>
</dbReference>
<evidence type="ECO:0000313" key="3">
    <source>
        <dbReference type="Proteomes" id="UP000030134"/>
    </source>
</evidence>
<feature type="signal peptide" evidence="1">
    <location>
        <begin position="1"/>
        <end position="23"/>
    </location>
</feature>
<feature type="chain" id="PRO_5001987663" evidence="1">
    <location>
        <begin position="24"/>
        <end position="197"/>
    </location>
</feature>
<protein>
    <submittedName>
        <fullName evidence="2">Uncharacterized protein</fullName>
    </submittedName>
</protein>
<sequence>MKSKTIIWTFIIVGLTTSFMAMAQTEKPTPLFVEDGIEVVLKKEPNREIYLTHVALYAPANLEFFWGSRIDNEEFLSMGVKFTLYYRYKRVYISKKADAQEGSKSYSELSAVAHFCEDSIGQEVFQAEFLDNWFLWELVPNFEGGMHWIPVPTTFEAAKATYQRLRPHDNEELLPLKVWRYVQKQQSKTIRKKKRTS</sequence>
<dbReference type="OrthoDB" id="7984at171551"/>
<dbReference type="AlphaFoldDB" id="A0A0A2G3W1"/>
<comment type="caution">
    <text evidence="2">The sequence shown here is derived from an EMBL/GenBank/DDBJ whole genome shotgun (WGS) entry which is preliminary data.</text>
</comment>
<proteinExistence type="predicted"/>
<dbReference type="RefSeq" id="WP_036885074.1">
    <property type="nucleotide sequence ID" value="NZ_JQZW01000019.1"/>
</dbReference>
<keyword evidence="1" id="KW-0732">Signal</keyword>
<gene>
    <name evidence="2" type="ORF">HQ36_08445</name>
</gene>
<reference evidence="2 3" key="1">
    <citation type="submission" date="2014-08" db="EMBL/GenBank/DDBJ databases">
        <title>Porphyromonas gingivicanis strain:COT-022_OH1391 Genome sequencing.</title>
        <authorList>
            <person name="Wallis C."/>
            <person name="Deusch O."/>
            <person name="O'Flynn C."/>
            <person name="Davis I."/>
            <person name="Jospin G."/>
            <person name="Darling A.E."/>
            <person name="Coil D.A."/>
            <person name="Alexiev A."/>
            <person name="Horsfall A."/>
            <person name="Kirkwood N."/>
            <person name="Harris S."/>
            <person name="Eisen J.A."/>
        </authorList>
    </citation>
    <scope>NUCLEOTIDE SEQUENCE [LARGE SCALE GENOMIC DNA]</scope>
    <source>
        <strain evidence="3">COT-022 OH1391</strain>
    </source>
</reference>
<name>A0A0A2G3W1_9PORP</name>
<accession>A0A0A2G3W1</accession>